<evidence type="ECO:0000313" key="4">
    <source>
        <dbReference type="Proteomes" id="UP000065473"/>
    </source>
</evidence>
<dbReference type="OMA" id="LDEYWGE"/>
<evidence type="ECO:0000313" key="1">
    <source>
        <dbReference type="EMBL" id="ALU29017.1"/>
    </source>
</evidence>
<evidence type="ECO:0000313" key="2">
    <source>
        <dbReference type="EMBL" id="ALU31744.1"/>
    </source>
</evidence>
<dbReference type="OrthoDB" id="41717at2157"/>
<proteinExistence type="predicted"/>
<dbReference type="RefSeq" id="WP_011277564.1">
    <property type="nucleotide sequence ID" value="NZ_BHWZ01000001.1"/>
</dbReference>
<protein>
    <submittedName>
        <fullName evidence="1">Uncharacterized protein</fullName>
    </submittedName>
</protein>
<sequence length="297" mass="34613">MPVRLDLNPVLERPELRETLEREIVRAKIDINIALNVIRELVNTVYYLNDKDLNDREFSLYIWSLLDSYFVLGDSSIYERVNELLDQRKIDHDALYILKLYDMTKNLELIYKAKRKIFGIKEFWAEDLLALAKLSYTLKDSSILSEAVKVLLGELEKIEKRGGIQNINDIEIMMASIKGLGQLMLNYKKDNSAVEKIRYYDDKYLVPMFEIINGRPNVPENLDMLQTVAIIACSKNGVVFAVTGDPKYLSGTLRLYKWYLDQVINGGITKMSVRQRIWGAMMLSKVTYFIQERRFLE</sequence>
<dbReference type="Proteomes" id="UP000060043">
    <property type="component" value="Chromosome"/>
</dbReference>
<reference evidence="3 4" key="1">
    <citation type="submission" date="2015-12" db="EMBL/GenBank/DDBJ databases">
        <title>A stable core within a dynamic pangenome in Sulfolobus acidocaldarius.</title>
        <authorList>
            <person name="Anderson R."/>
            <person name="Kouris A."/>
            <person name="Seward C."/>
            <person name="Campbell K."/>
            <person name="Whitaker R."/>
        </authorList>
    </citation>
    <scope>NUCLEOTIDE SEQUENCE [LARGE SCALE GENOMIC DNA]</scope>
    <source>
        <strain evidence="1 4">GG12-C01-09</strain>
        <strain evidence="2 3">NG05B_CO5_07</strain>
    </source>
</reference>
<dbReference type="Proteomes" id="UP000065473">
    <property type="component" value="Chromosome"/>
</dbReference>
<dbReference type="GeneID" id="14551196"/>
<name>A0A0U3GK13_9CREN</name>
<dbReference type="AlphaFoldDB" id="A0A0U3GK13"/>
<accession>A0A0U3GK13</accession>
<dbReference type="EMBL" id="CP013695">
    <property type="protein sequence ID" value="ALU31744.1"/>
    <property type="molecule type" value="Genomic_DNA"/>
</dbReference>
<organism evidence="1 4">
    <name type="scientific">Sulfolobus acidocaldarius</name>
    <dbReference type="NCBI Taxonomy" id="2285"/>
    <lineage>
        <taxon>Archaea</taxon>
        <taxon>Thermoproteota</taxon>
        <taxon>Thermoprotei</taxon>
        <taxon>Sulfolobales</taxon>
        <taxon>Sulfolobaceae</taxon>
        <taxon>Sulfolobus</taxon>
    </lineage>
</organism>
<evidence type="ECO:0000313" key="3">
    <source>
        <dbReference type="Proteomes" id="UP000060043"/>
    </source>
</evidence>
<dbReference type="EMBL" id="CP013694">
    <property type="protein sequence ID" value="ALU29017.1"/>
    <property type="molecule type" value="Genomic_DNA"/>
</dbReference>
<gene>
    <name evidence="1" type="ORF">ATY89_03010</name>
    <name evidence="2" type="ORF">ATZ20_06035</name>
</gene>